<evidence type="ECO:0000256" key="4">
    <source>
        <dbReference type="ARBA" id="ARBA00022692"/>
    </source>
</evidence>
<evidence type="ECO:0000256" key="7">
    <source>
        <dbReference type="RuleBase" id="RU363032"/>
    </source>
</evidence>
<evidence type="ECO:0000256" key="6">
    <source>
        <dbReference type="ARBA" id="ARBA00023136"/>
    </source>
</evidence>
<evidence type="ECO:0000256" key="5">
    <source>
        <dbReference type="ARBA" id="ARBA00022989"/>
    </source>
</evidence>
<accession>A0A239P192</accession>
<feature type="domain" description="ABC transmembrane type-1" evidence="8">
    <location>
        <begin position="84"/>
        <end position="294"/>
    </location>
</feature>
<protein>
    <submittedName>
        <fullName evidence="9">Raffinose/stachyose/melibiose transport system permease protein</fullName>
    </submittedName>
</protein>
<dbReference type="SUPFAM" id="SSF161098">
    <property type="entry name" value="MetI-like"/>
    <property type="match status" value="1"/>
</dbReference>
<dbReference type="AlphaFoldDB" id="A0A239P192"/>
<dbReference type="InterPro" id="IPR035906">
    <property type="entry name" value="MetI-like_sf"/>
</dbReference>
<proteinExistence type="inferred from homology"/>
<comment type="subcellular location">
    <subcellularLocation>
        <location evidence="1 7">Cell membrane</location>
        <topology evidence="1 7">Multi-pass membrane protein</topology>
    </subcellularLocation>
</comment>
<dbReference type="CDD" id="cd06261">
    <property type="entry name" value="TM_PBP2"/>
    <property type="match status" value="1"/>
</dbReference>
<keyword evidence="3" id="KW-1003">Cell membrane</keyword>
<feature type="transmembrane region" description="Helical" evidence="7">
    <location>
        <begin position="90"/>
        <end position="112"/>
    </location>
</feature>
<dbReference type="PANTHER" id="PTHR30193:SF37">
    <property type="entry name" value="INNER MEMBRANE ABC TRANSPORTER PERMEASE PROTEIN YCJO"/>
    <property type="match status" value="1"/>
</dbReference>
<dbReference type="Gene3D" id="1.10.3720.10">
    <property type="entry name" value="MetI-like"/>
    <property type="match status" value="1"/>
</dbReference>
<dbReference type="GO" id="GO:0005886">
    <property type="term" value="C:plasma membrane"/>
    <property type="evidence" value="ECO:0007669"/>
    <property type="project" value="UniProtKB-SubCell"/>
</dbReference>
<dbReference type="PROSITE" id="PS50928">
    <property type="entry name" value="ABC_TM1"/>
    <property type="match status" value="1"/>
</dbReference>
<organism evidence="9 10">
    <name type="scientific">Asanoa hainanensis</name>
    <dbReference type="NCBI Taxonomy" id="560556"/>
    <lineage>
        <taxon>Bacteria</taxon>
        <taxon>Bacillati</taxon>
        <taxon>Actinomycetota</taxon>
        <taxon>Actinomycetes</taxon>
        <taxon>Micromonosporales</taxon>
        <taxon>Micromonosporaceae</taxon>
        <taxon>Asanoa</taxon>
    </lineage>
</organism>
<sequence length="307" mass="34439">MRPVRIPVTTERKRSVRRAKYGYFLAFTVPALAVYVLFAALPLLNSMYYSLFDTDGEVARFVGLDNYHYLFTNPTTSERFWNALVNNLEFFAIHLLVEVPVGLLLAALLTSGRLRRSTGLYRTLLFIPTTLSVVIVGFIWRLIINPLWGLVDYPLLGNENTALPTISLMSVWQYVGIPMIFLYAALLAVPHDVLEAARVEGAGGWTTFWRIKFPLIAPQFGLIAILTYIWTFNGFDLVFALNGSAPGPNYSTDILGTLFYRTFFGSSGQLADLDLGATVASVIFLIILVITGAYFGLLHRRLRSYEL</sequence>
<dbReference type="InterPro" id="IPR000515">
    <property type="entry name" value="MetI-like"/>
</dbReference>
<dbReference type="Pfam" id="PF00528">
    <property type="entry name" value="BPD_transp_1"/>
    <property type="match status" value="1"/>
</dbReference>
<dbReference type="EMBL" id="FZPH01000012">
    <property type="protein sequence ID" value="SNT60762.1"/>
    <property type="molecule type" value="Genomic_DNA"/>
</dbReference>
<feature type="transmembrane region" description="Helical" evidence="7">
    <location>
        <begin position="21"/>
        <end position="44"/>
    </location>
</feature>
<dbReference type="InterPro" id="IPR051393">
    <property type="entry name" value="ABC_transporter_permease"/>
</dbReference>
<evidence type="ECO:0000313" key="9">
    <source>
        <dbReference type="EMBL" id="SNT60762.1"/>
    </source>
</evidence>
<keyword evidence="2 7" id="KW-0813">Transport</keyword>
<evidence type="ECO:0000313" key="10">
    <source>
        <dbReference type="Proteomes" id="UP000198362"/>
    </source>
</evidence>
<evidence type="ECO:0000256" key="1">
    <source>
        <dbReference type="ARBA" id="ARBA00004651"/>
    </source>
</evidence>
<name>A0A239P192_9ACTN</name>
<feature type="transmembrane region" description="Helical" evidence="7">
    <location>
        <begin position="171"/>
        <end position="190"/>
    </location>
</feature>
<feature type="transmembrane region" description="Helical" evidence="7">
    <location>
        <begin position="275"/>
        <end position="297"/>
    </location>
</feature>
<gene>
    <name evidence="9" type="ORF">SAMN05421812_112186</name>
</gene>
<keyword evidence="5 7" id="KW-1133">Transmembrane helix</keyword>
<dbReference type="Proteomes" id="UP000198362">
    <property type="component" value="Unassembled WGS sequence"/>
</dbReference>
<dbReference type="PANTHER" id="PTHR30193">
    <property type="entry name" value="ABC TRANSPORTER PERMEASE PROTEIN"/>
    <property type="match status" value="1"/>
</dbReference>
<feature type="transmembrane region" description="Helical" evidence="7">
    <location>
        <begin position="211"/>
        <end position="231"/>
    </location>
</feature>
<feature type="transmembrane region" description="Helical" evidence="7">
    <location>
        <begin position="124"/>
        <end position="151"/>
    </location>
</feature>
<comment type="similarity">
    <text evidence="7">Belongs to the binding-protein-dependent transport system permease family.</text>
</comment>
<keyword evidence="10" id="KW-1185">Reference proteome</keyword>
<evidence type="ECO:0000259" key="8">
    <source>
        <dbReference type="PROSITE" id="PS50928"/>
    </source>
</evidence>
<keyword evidence="6 7" id="KW-0472">Membrane</keyword>
<keyword evidence="4 7" id="KW-0812">Transmembrane</keyword>
<evidence type="ECO:0000256" key="3">
    <source>
        <dbReference type="ARBA" id="ARBA00022475"/>
    </source>
</evidence>
<evidence type="ECO:0000256" key="2">
    <source>
        <dbReference type="ARBA" id="ARBA00022448"/>
    </source>
</evidence>
<reference evidence="9 10" key="1">
    <citation type="submission" date="2017-06" db="EMBL/GenBank/DDBJ databases">
        <authorList>
            <person name="Kim H.J."/>
            <person name="Triplett B.A."/>
        </authorList>
    </citation>
    <scope>NUCLEOTIDE SEQUENCE [LARGE SCALE GENOMIC DNA]</scope>
    <source>
        <strain evidence="9 10">CGMCC 4.5593</strain>
    </source>
</reference>
<dbReference type="GO" id="GO:0055085">
    <property type="term" value="P:transmembrane transport"/>
    <property type="evidence" value="ECO:0007669"/>
    <property type="project" value="InterPro"/>
</dbReference>